<dbReference type="AlphaFoldDB" id="A0AAN6MVZ9"/>
<dbReference type="EMBL" id="MU853983">
    <property type="protein sequence ID" value="KAK3934507.1"/>
    <property type="molecule type" value="Genomic_DNA"/>
</dbReference>
<evidence type="ECO:0000313" key="3">
    <source>
        <dbReference type="EMBL" id="KAK3934507.1"/>
    </source>
</evidence>
<evidence type="ECO:0000256" key="1">
    <source>
        <dbReference type="ARBA" id="ARBA00022737"/>
    </source>
</evidence>
<name>A0AAN6MVZ9_9PEZI</name>
<organism evidence="3 4">
    <name type="scientific">Diplogelasinospora grovesii</name>
    <dbReference type="NCBI Taxonomy" id="303347"/>
    <lineage>
        <taxon>Eukaryota</taxon>
        <taxon>Fungi</taxon>
        <taxon>Dikarya</taxon>
        <taxon>Ascomycota</taxon>
        <taxon>Pezizomycotina</taxon>
        <taxon>Sordariomycetes</taxon>
        <taxon>Sordariomycetidae</taxon>
        <taxon>Sordariales</taxon>
        <taxon>Diplogelasinosporaceae</taxon>
        <taxon>Diplogelasinospora</taxon>
    </lineage>
</organism>
<protein>
    <recommendedName>
        <fullName evidence="2">Nephrocystin 3-like N-terminal domain-containing protein</fullName>
    </recommendedName>
</protein>
<evidence type="ECO:0000313" key="4">
    <source>
        <dbReference type="Proteomes" id="UP001303473"/>
    </source>
</evidence>
<keyword evidence="4" id="KW-1185">Reference proteome</keyword>
<reference evidence="4" key="1">
    <citation type="journal article" date="2023" name="Mol. Phylogenet. Evol.">
        <title>Genome-scale phylogeny and comparative genomics of the fungal order Sordariales.</title>
        <authorList>
            <person name="Hensen N."/>
            <person name="Bonometti L."/>
            <person name="Westerberg I."/>
            <person name="Brannstrom I.O."/>
            <person name="Guillou S."/>
            <person name="Cros-Aarteil S."/>
            <person name="Calhoun S."/>
            <person name="Haridas S."/>
            <person name="Kuo A."/>
            <person name="Mondo S."/>
            <person name="Pangilinan J."/>
            <person name="Riley R."/>
            <person name="LaButti K."/>
            <person name="Andreopoulos B."/>
            <person name="Lipzen A."/>
            <person name="Chen C."/>
            <person name="Yan M."/>
            <person name="Daum C."/>
            <person name="Ng V."/>
            <person name="Clum A."/>
            <person name="Steindorff A."/>
            <person name="Ohm R.A."/>
            <person name="Martin F."/>
            <person name="Silar P."/>
            <person name="Natvig D.O."/>
            <person name="Lalanne C."/>
            <person name="Gautier V."/>
            <person name="Ament-Velasquez S.L."/>
            <person name="Kruys A."/>
            <person name="Hutchinson M.I."/>
            <person name="Powell A.J."/>
            <person name="Barry K."/>
            <person name="Miller A.N."/>
            <person name="Grigoriev I.V."/>
            <person name="Debuchy R."/>
            <person name="Gladieux P."/>
            <person name="Hiltunen Thoren M."/>
            <person name="Johannesson H."/>
        </authorList>
    </citation>
    <scope>NUCLEOTIDE SEQUENCE [LARGE SCALE GENOMIC DNA]</scope>
    <source>
        <strain evidence="4">CBS 340.73</strain>
    </source>
</reference>
<feature type="domain" description="Nephrocystin 3-like N-terminal" evidence="2">
    <location>
        <begin position="60"/>
        <end position="112"/>
    </location>
</feature>
<evidence type="ECO:0000259" key="2">
    <source>
        <dbReference type="Pfam" id="PF24883"/>
    </source>
</evidence>
<dbReference type="Proteomes" id="UP001303473">
    <property type="component" value="Unassembled WGS sequence"/>
</dbReference>
<accession>A0AAN6MVZ9</accession>
<keyword evidence="1" id="KW-0677">Repeat</keyword>
<dbReference type="InterPro" id="IPR056884">
    <property type="entry name" value="NPHP3-like_N"/>
</dbReference>
<comment type="caution">
    <text evidence="3">The sequence shown here is derived from an EMBL/GenBank/DDBJ whole genome shotgun (WGS) entry which is preliminary data.</text>
</comment>
<sequence>MQRTGKSIIALTVAREYNGKKRLGASFFSRGASDLVSTWRFAAMIALRRHIADAAAFCHPLLGRGAFRYLLVIIVNALDECDNNDDISLLIRCLAAAVAIEHVDLRIFVISRPD</sequence>
<dbReference type="Pfam" id="PF24883">
    <property type="entry name" value="NPHP3_N"/>
    <property type="match status" value="1"/>
</dbReference>
<gene>
    <name evidence="3" type="ORF">QBC46DRAFT_368161</name>
</gene>
<proteinExistence type="predicted"/>